<feature type="non-terminal residue" evidence="1">
    <location>
        <position position="1"/>
    </location>
</feature>
<reference evidence="1 2" key="1">
    <citation type="journal article" date="2016" name="Mol. Biol. Evol.">
        <title>Comparative Genomics of Early-Diverging Mushroom-Forming Fungi Provides Insights into the Origins of Lignocellulose Decay Capabilities.</title>
        <authorList>
            <person name="Nagy L.G."/>
            <person name="Riley R."/>
            <person name="Tritt A."/>
            <person name="Adam C."/>
            <person name="Daum C."/>
            <person name="Floudas D."/>
            <person name="Sun H."/>
            <person name="Yadav J.S."/>
            <person name="Pangilinan J."/>
            <person name="Larsson K.H."/>
            <person name="Matsuura K."/>
            <person name="Barry K."/>
            <person name="Labutti K."/>
            <person name="Kuo R."/>
            <person name="Ohm R.A."/>
            <person name="Bhattacharya S.S."/>
            <person name="Shirouzu T."/>
            <person name="Yoshinaga Y."/>
            <person name="Martin F.M."/>
            <person name="Grigoriev I.V."/>
            <person name="Hibbett D.S."/>
        </authorList>
    </citation>
    <scope>NUCLEOTIDE SEQUENCE [LARGE SCALE GENOMIC DNA]</scope>
    <source>
        <strain evidence="1 2">L-15889</strain>
    </source>
</reference>
<sequence>TLSDVRAFLGTIGVCRIFIKNFAHRADALVRLTRKDMPFEWGPAQQQAQDDLKQALLESPALRSIDYDSKAPVILA</sequence>
<feature type="non-terminal residue" evidence="1">
    <location>
        <position position="76"/>
    </location>
</feature>
<evidence type="ECO:0008006" key="3">
    <source>
        <dbReference type="Google" id="ProtNLM"/>
    </source>
</evidence>
<dbReference type="OrthoDB" id="3037028at2759"/>
<evidence type="ECO:0000313" key="2">
    <source>
        <dbReference type="Proteomes" id="UP000076727"/>
    </source>
</evidence>
<dbReference type="AlphaFoldDB" id="A0A165KF68"/>
<dbReference type="SUPFAM" id="SSF56672">
    <property type="entry name" value="DNA/RNA polymerases"/>
    <property type="match status" value="1"/>
</dbReference>
<protein>
    <recommendedName>
        <fullName evidence="3">Reverse transcriptase/retrotransposon-derived protein RNase H-like domain-containing protein</fullName>
    </recommendedName>
</protein>
<dbReference type="InterPro" id="IPR051320">
    <property type="entry name" value="Viral_Replic_Matur_Polypro"/>
</dbReference>
<organism evidence="1 2">
    <name type="scientific">Daedalea quercina L-15889</name>
    <dbReference type="NCBI Taxonomy" id="1314783"/>
    <lineage>
        <taxon>Eukaryota</taxon>
        <taxon>Fungi</taxon>
        <taxon>Dikarya</taxon>
        <taxon>Basidiomycota</taxon>
        <taxon>Agaricomycotina</taxon>
        <taxon>Agaricomycetes</taxon>
        <taxon>Polyporales</taxon>
        <taxon>Fomitopsis</taxon>
    </lineage>
</organism>
<dbReference type="Proteomes" id="UP000076727">
    <property type="component" value="Unassembled WGS sequence"/>
</dbReference>
<dbReference type="STRING" id="1314783.A0A165KF68"/>
<proteinExistence type="predicted"/>
<dbReference type="InterPro" id="IPR043128">
    <property type="entry name" value="Rev_trsase/Diguanyl_cyclase"/>
</dbReference>
<keyword evidence="2" id="KW-1185">Reference proteome</keyword>
<dbReference type="EMBL" id="KV429303">
    <property type="protein sequence ID" value="KZT63058.1"/>
    <property type="molecule type" value="Genomic_DNA"/>
</dbReference>
<accession>A0A165KF68</accession>
<dbReference type="Gene3D" id="3.30.70.270">
    <property type="match status" value="1"/>
</dbReference>
<evidence type="ECO:0000313" key="1">
    <source>
        <dbReference type="EMBL" id="KZT63058.1"/>
    </source>
</evidence>
<gene>
    <name evidence="1" type="ORF">DAEQUDRAFT_654967</name>
</gene>
<dbReference type="InterPro" id="IPR043502">
    <property type="entry name" value="DNA/RNA_pol_sf"/>
</dbReference>
<dbReference type="PANTHER" id="PTHR33064">
    <property type="entry name" value="POL PROTEIN"/>
    <property type="match status" value="1"/>
</dbReference>
<dbReference type="PANTHER" id="PTHR33064:SF29">
    <property type="entry name" value="PEPTIDASE A2 DOMAIN-CONTAINING PROTEIN-RELATED"/>
    <property type="match status" value="1"/>
</dbReference>
<name>A0A165KF68_9APHY</name>